<feature type="compositionally biased region" description="Pro residues" evidence="1">
    <location>
        <begin position="22"/>
        <end position="35"/>
    </location>
</feature>
<protein>
    <submittedName>
        <fullName evidence="3">Uncharacterized protein</fullName>
    </submittedName>
</protein>
<evidence type="ECO:0000256" key="2">
    <source>
        <dbReference type="SAM" id="Phobius"/>
    </source>
</evidence>
<evidence type="ECO:0000313" key="4">
    <source>
        <dbReference type="Proteomes" id="UP000595703"/>
    </source>
</evidence>
<dbReference type="KEGG" id="arev:RVR_3160"/>
<dbReference type="EMBL" id="AP018365">
    <property type="protein sequence ID" value="BBA97422.1"/>
    <property type="molecule type" value="Genomic_DNA"/>
</dbReference>
<keyword evidence="2" id="KW-0812">Transmembrane</keyword>
<dbReference type="Proteomes" id="UP000595703">
    <property type="component" value="Chromosome"/>
</dbReference>
<sequence>MSHDPSQPGPYGDRAQGGGYGPPQPGYGSPLPPGPAASGNGNGNGSGSGSGSGSGRRNGIVIGAVVALVAIGAGVFFATRGGGSSSALHDDGEKYTLTTPDTVAGTYTRADQSAGANPGLLDGDVSRLEALGVTDPVQVAGTYVTGNVATGKYLYLNGVHGDVKDPAKAVDGMIGLFAADRARARKDGSTIVPTGDAQSVQPAGLKPDALVKCQKVTETTPVDGQQVPNHTTVCAWADYSTVGYLLAYDSSQSAMGTPAVSIPALAALTAKVRDDVEVPAS</sequence>
<keyword evidence="2" id="KW-0472">Membrane</keyword>
<reference evidence="3 4" key="2">
    <citation type="journal article" date="2011" name="J. Antibiot.">
        <title>Furaquinocins I and J: novel polyketide isoprenoid hybrid compounds from Streptomyces reveromyceticus SN-593.</title>
        <authorList>
            <person name="Panthee S."/>
            <person name="Takahashi S."/>
            <person name="Takagi H."/>
            <person name="Nogawa T."/>
            <person name="Oowada E."/>
            <person name="Uramoto M."/>
            <person name="Osada H."/>
        </authorList>
    </citation>
    <scope>NUCLEOTIDE SEQUENCE [LARGE SCALE GENOMIC DNA]</scope>
    <source>
        <strain evidence="3 4">SN-593</strain>
    </source>
</reference>
<feature type="compositionally biased region" description="Gly residues" evidence="1">
    <location>
        <begin position="40"/>
        <end position="54"/>
    </location>
</feature>
<feature type="transmembrane region" description="Helical" evidence="2">
    <location>
        <begin position="60"/>
        <end position="79"/>
    </location>
</feature>
<reference evidence="3 4" key="1">
    <citation type="journal article" date="2010" name="J. Bacteriol.">
        <title>Biochemical characterization of a novel indole prenyltransferase from Streptomyces sp. SN-593.</title>
        <authorList>
            <person name="Takahashi S."/>
            <person name="Takagi H."/>
            <person name="Toyoda A."/>
            <person name="Uramoto M."/>
            <person name="Nogawa T."/>
            <person name="Ueki M."/>
            <person name="Sakaki Y."/>
            <person name="Osada H."/>
        </authorList>
    </citation>
    <scope>NUCLEOTIDE SEQUENCE [LARGE SCALE GENOMIC DNA]</scope>
    <source>
        <strain evidence="3 4">SN-593</strain>
    </source>
</reference>
<dbReference type="RefSeq" id="WP_202233719.1">
    <property type="nucleotide sequence ID" value="NZ_AP018365.1"/>
</dbReference>
<organism evidence="3 4">
    <name type="scientific">Actinacidiphila reveromycinica</name>
    <dbReference type="NCBI Taxonomy" id="659352"/>
    <lineage>
        <taxon>Bacteria</taxon>
        <taxon>Bacillati</taxon>
        <taxon>Actinomycetota</taxon>
        <taxon>Actinomycetes</taxon>
        <taxon>Kitasatosporales</taxon>
        <taxon>Streptomycetaceae</taxon>
        <taxon>Actinacidiphila</taxon>
    </lineage>
</organism>
<dbReference type="AlphaFoldDB" id="A0A7U3VN99"/>
<reference evidence="3 4" key="3">
    <citation type="journal article" date="2011" name="Nat. Chem. Biol.">
        <title>Reveromycin A biosynthesis uses RevG and RevJ for stereospecific spiroacetal formation.</title>
        <authorList>
            <person name="Takahashi S."/>
            <person name="Toyoda A."/>
            <person name="Sekiyama Y."/>
            <person name="Takagi H."/>
            <person name="Nogawa T."/>
            <person name="Uramoto M."/>
            <person name="Suzuki R."/>
            <person name="Koshino H."/>
            <person name="Kumano T."/>
            <person name="Panthee S."/>
            <person name="Dairi T."/>
            <person name="Ishikawa J."/>
            <person name="Ikeda H."/>
            <person name="Sakaki Y."/>
            <person name="Osada H."/>
        </authorList>
    </citation>
    <scope>NUCLEOTIDE SEQUENCE [LARGE SCALE GENOMIC DNA]</scope>
    <source>
        <strain evidence="3 4">SN-593</strain>
    </source>
</reference>
<evidence type="ECO:0000256" key="1">
    <source>
        <dbReference type="SAM" id="MobiDB-lite"/>
    </source>
</evidence>
<reference evidence="3 4" key="4">
    <citation type="journal article" date="2020" name="Sci. Rep.">
        <title>beta-carboline chemical signals induce reveromycin production through a LuxR family regulator in Streptomyces sp. SN-593.</title>
        <authorList>
            <person name="Panthee S."/>
            <person name="Kito N."/>
            <person name="Hayashi T."/>
            <person name="Shimizu T."/>
            <person name="Ishikawa J."/>
            <person name="Hamamoto H."/>
            <person name="Osada H."/>
            <person name="Takahashi S."/>
        </authorList>
    </citation>
    <scope>NUCLEOTIDE SEQUENCE [LARGE SCALE GENOMIC DNA]</scope>
    <source>
        <strain evidence="3 4">SN-593</strain>
    </source>
</reference>
<gene>
    <name evidence="3" type="ORF">RVR_3160</name>
</gene>
<name>A0A7U3VN99_9ACTN</name>
<feature type="region of interest" description="Disordered" evidence="1">
    <location>
        <begin position="1"/>
        <end position="54"/>
    </location>
</feature>
<keyword evidence="4" id="KW-1185">Reference proteome</keyword>
<proteinExistence type="predicted"/>
<keyword evidence="2" id="KW-1133">Transmembrane helix</keyword>
<accession>A0A7U3VN99</accession>
<evidence type="ECO:0000313" key="3">
    <source>
        <dbReference type="EMBL" id="BBA97422.1"/>
    </source>
</evidence>